<organism evidence="2 3">
    <name type="scientific">Tenebrio molitor</name>
    <name type="common">Yellow mealworm beetle</name>
    <dbReference type="NCBI Taxonomy" id="7067"/>
    <lineage>
        <taxon>Eukaryota</taxon>
        <taxon>Metazoa</taxon>
        <taxon>Ecdysozoa</taxon>
        <taxon>Arthropoda</taxon>
        <taxon>Hexapoda</taxon>
        <taxon>Insecta</taxon>
        <taxon>Pterygota</taxon>
        <taxon>Neoptera</taxon>
        <taxon>Endopterygota</taxon>
        <taxon>Coleoptera</taxon>
        <taxon>Polyphaga</taxon>
        <taxon>Cucujiformia</taxon>
        <taxon>Tenebrionidae</taxon>
        <taxon>Tenebrio</taxon>
    </lineage>
</organism>
<evidence type="ECO:0000256" key="1">
    <source>
        <dbReference type="SAM" id="MobiDB-lite"/>
    </source>
</evidence>
<dbReference type="EMBL" id="JABDTM020003871">
    <property type="protein sequence ID" value="KAH0822172.1"/>
    <property type="molecule type" value="Genomic_DNA"/>
</dbReference>
<reference evidence="2" key="2">
    <citation type="submission" date="2021-08" db="EMBL/GenBank/DDBJ databases">
        <authorList>
            <person name="Eriksson T."/>
        </authorList>
    </citation>
    <scope>NUCLEOTIDE SEQUENCE</scope>
    <source>
        <strain evidence="2">Stoneville</strain>
        <tissue evidence="2">Whole head</tissue>
    </source>
</reference>
<gene>
    <name evidence="2" type="ORF">GEV33_000619</name>
</gene>
<comment type="caution">
    <text evidence="2">The sequence shown here is derived from an EMBL/GenBank/DDBJ whole genome shotgun (WGS) entry which is preliminary data.</text>
</comment>
<reference evidence="2" key="1">
    <citation type="journal article" date="2020" name="J Insects Food Feed">
        <title>The yellow mealworm (Tenebrio molitor) genome: a resource for the emerging insects as food and feed industry.</title>
        <authorList>
            <person name="Eriksson T."/>
            <person name="Andere A."/>
            <person name="Kelstrup H."/>
            <person name="Emery V."/>
            <person name="Picard C."/>
        </authorList>
    </citation>
    <scope>NUCLEOTIDE SEQUENCE</scope>
    <source>
        <strain evidence="2">Stoneville</strain>
        <tissue evidence="2">Whole head</tissue>
    </source>
</reference>
<feature type="compositionally biased region" description="Basic and acidic residues" evidence="1">
    <location>
        <begin position="23"/>
        <end position="65"/>
    </location>
</feature>
<keyword evidence="3" id="KW-1185">Reference proteome</keyword>
<accession>A0A8J6LKQ9</accession>
<protein>
    <submittedName>
        <fullName evidence="2">Uncharacterized protein</fullName>
    </submittedName>
</protein>
<feature type="region of interest" description="Disordered" evidence="1">
    <location>
        <begin position="17"/>
        <end position="65"/>
    </location>
</feature>
<sequence>MMLAKIENWEQKKNIMLSKKVGTRRERTGMGRKEKRERRCEDSEKIEHMRRNVREKEKGVGRNME</sequence>
<evidence type="ECO:0000313" key="2">
    <source>
        <dbReference type="EMBL" id="KAH0822172.1"/>
    </source>
</evidence>
<dbReference type="Proteomes" id="UP000719412">
    <property type="component" value="Unassembled WGS sequence"/>
</dbReference>
<dbReference type="AlphaFoldDB" id="A0A8J6LKQ9"/>
<proteinExistence type="predicted"/>
<name>A0A8J6LKQ9_TENMO</name>
<evidence type="ECO:0000313" key="3">
    <source>
        <dbReference type="Proteomes" id="UP000719412"/>
    </source>
</evidence>